<comment type="caution">
    <text evidence="1">The sequence shown here is derived from an EMBL/GenBank/DDBJ whole genome shotgun (WGS) entry which is preliminary data.</text>
</comment>
<reference evidence="1" key="1">
    <citation type="submission" date="2021-09" db="EMBL/GenBank/DDBJ databases">
        <authorList>
            <consortium name="AG Swart"/>
            <person name="Singh M."/>
            <person name="Singh A."/>
            <person name="Seah K."/>
            <person name="Emmerich C."/>
        </authorList>
    </citation>
    <scope>NUCLEOTIDE SEQUENCE</scope>
    <source>
        <strain evidence="1">ATCC30299</strain>
    </source>
</reference>
<dbReference type="AlphaFoldDB" id="A0AAU9J1J2"/>
<dbReference type="EMBL" id="CAJZBQ010000018">
    <property type="protein sequence ID" value="CAG9317802.1"/>
    <property type="molecule type" value="Genomic_DNA"/>
</dbReference>
<name>A0AAU9J1J2_9CILI</name>
<dbReference type="Proteomes" id="UP001162131">
    <property type="component" value="Unassembled WGS sequence"/>
</dbReference>
<evidence type="ECO:0000313" key="2">
    <source>
        <dbReference type="Proteomes" id="UP001162131"/>
    </source>
</evidence>
<gene>
    <name evidence="1" type="ORF">BSTOLATCC_MIC19044</name>
</gene>
<evidence type="ECO:0000313" key="1">
    <source>
        <dbReference type="EMBL" id="CAG9317802.1"/>
    </source>
</evidence>
<sequence length="195" mass="23210">MDIDVHLIRKDNLIQEVCQRSMKLRKLKRWYIKSELKRDPNWIIFLFSPAHDSPLEPILKEDIELGDLIPEGVQTLSLYIDENPLLLKFDFGLIIIEYLYQIDTIGELKEYILYQLCFYLDDKLIFRDENHQILSKAERISNLILKFGAPLIYIECARKNYSKDRKRNEFDPSLEESFLELFEADLNKSTRNGFT</sequence>
<proteinExistence type="predicted"/>
<organism evidence="1 2">
    <name type="scientific">Blepharisma stoltei</name>
    <dbReference type="NCBI Taxonomy" id="1481888"/>
    <lineage>
        <taxon>Eukaryota</taxon>
        <taxon>Sar</taxon>
        <taxon>Alveolata</taxon>
        <taxon>Ciliophora</taxon>
        <taxon>Postciliodesmatophora</taxon>
        <taxon>Heterotrichea</taxon>
        <taxon>Heterotrichida</taxon>
        <taxon>Blepharismidae</taxon>
        <taxon>Blepharisma</taxon>
    </lineage>
</organism>
<accession>A0AAU9J1J2</accession>
<protein>
    <submittedName>
        <fullName evidence="1">Uncharacterized protein</fullName>
    </submittedName>
</protein>
<keyword evidence="2" id="KW-1185">Reference proteome</keyword>